<evidence type="ECO:0000313" key="3">
    <source>
        <dbReference type="Proteomes" id="UP001189429"/>
    </source>
</evidence>
<feature type="region of interest" description="Disordered" evidence="1">
    <location>
        <begin position="210"/>
        <end position="230"/>
    </location>
</feature>
<evidence type="ECO:0000313" key="2">
    <source>
        <dbReference type="EMBL" id="CAK0791621.1"/>
    </source>
</evidence>
<sequence length="403" mass="43119">VPGRGAAKDKLGGDSAARLGVDARVDDALDLRAFGRVGDRCATFDWGDGGVIRVRAAFWIVGAPRVDKVAAPRIGDYSAVVDVDAAPPGAEVFGGAEAADRLATFWGRACAEFNVAKAVADPSCAQPGAASRDAGARQCLGLAEGGKVRPPEGLSCEARARCLLRGLELPAEAPGRCWGELAEILAKRAGARLAFVAALAKWANVRDMHKPRATGSPGKAQRGARVDDEHPANERASCKVLFPQKLVRPGDEGALIKMMEHIFALCIEKSRGKKGGTGSAVLRWFSMQAISEVKSQLERVHLILGAPRFICSREFDAYALRLKAETRQARTKEKLLAEGSASAKIVEKSQAEQCATRREREVPSDAALMERRALSGQPPRQFVVRRVGAPASDSDEFFDVRSL</sequence>
<name>A0ABN9PFT9_9DINO</name>
<keyword evidence="3" id="KW-1185">Reference proteome</keyword>
<dbReference type="EMBL" id="CAUYUJ010000623">
    <property type="protein sequence ID" value="CAK0791621.1"/>
    <property type="molecule type" value="Genomic_DNA"/>
</dbReference>
<dbReference type="Proteomes" id="UP001189429">
    <property type="component" value="Unassembled WGS sequence"/>
</dbReference>
<evidence type="ECO:0000256" key="1">
    <source>
        <dbReference type="SAM" id="MobiDB-lite"/>
    </source>
</evidence>
<proteinExistence type="predicted"/>
<feature type="non-terminal residue" evidence="2">
    <location>
        <position position="1"/>
    </location>
</feature>
<gene>
    <name evidence="2" type="ORF">PCOR1329_LOCUS2464</name>
</gene>
<feature type="non-terminal residue" evidence="2">
    <location>
        <position position="403"/>
    </location>
</feature>
<reference evidence="2" key="1">
    <citation type="submission" date="2023-10" db="EMBL/GenBank/DDBJ databases">
        <authorList>
            <person name="Chen Y."/>
            <person name="Shah S."/>
            <person name="Dougan E. K."/>
            <person name="Thang M."/>
            <person name="Chan C."/>
        </authorList>
    </citation>
    <scope>NUCLEOTIDE SEQUENCE [LARGE SCALE GENOMIC DNA]</scope>
</reference>
<comment type="caution">
    <text evidence="2">The sequence shown here is derived from an EMBL/GenBank/DDBJ whole genome shotgun (WGS) entry which is preliminary data.</text>
</comment>
<protein>
    <submittedName>
        <fullName evidence="2">Uncharacterized protein</fullName>
    </submittedName>
</protein>
<organism evidence="2 3">
    <name type="scientific">Prorocentrum cordatum</name>
    <dbReference type="NCBI Taxonomy" id="2364126"/>
    <lineage>
        <taxon>Eukaryota</taxon>
        <taxon>Sar</taxon>
        <taxon>Alveolata</taxon>
        <taxon>Dinophyceae</taxon>
        <taxon>Prorocentrales</taxon>
        <taxon>Prorocentraceae</taxon>
        <taxon>Prorocentrum</taxon>
    </lineage>
</organism>
<accession>A0ABN9PFT9</accession>